<evidence type="ECO:0000256" key="1">
    <source>
        <dbReference type="ARBA" id="ARBA00001974"/>
    </source>
</evidence>
<dbReference type="InterPro" id="IPR007859">
    <property type="entry name" value="ETF-QO/FixX_C"/>
</dbReference>
<evidence type="ECO:0000256" key="2">
    <source>
        <dbReference type="ARBA" id="ARBA00002819"/>
    </source>
</evidence>
<dbReference type="FunFam" id="3.30.70.20:FF:000015">
    <property type="entry name" value="Electron transfer flavoprotein-ubiquinone oxidoreductase"/>
    <property type="match status" value="1"/>
</dbReference>
<dbReference type="EC" id="1.5.5.1" evidence="15"/>
<dbReference type="PANTHER" id="PTHR10617:SF107">
    <property type="entry name" value="ELECTRON TRANSFER FLAVOPROTEIN-UBIQUINONE OXIDOREDUCTASE, MITOCHONDRIAL"/>
    <property type="match status" value="1"/>
</dbReference>
<evidence type="ECO:0000256" key="5">
    <source>
        <dbReference type="ARBA" id="ARBA00022630"/>
    </source>
</evidence>
<sequence>MKPTKISLNAPDVEREELPVDVCIVGAGPAGLSCAIHLSRLLKESGDEERTVLVLDKAEEVGHHTLSGAVMNPKGIAELFPDYKARGFPIQSEIREDWAEMLKPGGGSTKLKGILCPPPLRNHGNVMVSLNEVVGWLSGQAEEIGVEIYAGFPVAETRFEEGTDRVIGVQTRDSGIAKDGSKKATFEPGMDVSAEVTVFAEGVRGNLAKNLFRRLDVMDGKNPQTYGTGIKEIWEVTPEIGKEMHGQVMHTGGYPLDMKSYGGSWVYGFAENKLSLGFVAGLDHPDAKLDPHALFVQWKQHPKIARLLEGGKPINYGAKCVPEGGYFSQPRLYGDGFVFVGDTGGFLNAATLKGIHLAIKSGMLAAEAIFAALKKGDSSMASLKGYQDAYEASWAKEELWKYRNYRQAFAGGMVKGGLDFAFQMVTGGRGLVARRPGHSDHETMAPVSKSKMTKPKFDDKASMDKLTDVYLSGAIHEEDQPAHLLVNDPSICTDRCTKEYGNPCQHFCPAAVYEWPEGSEAVLINASNCVHCKTCDIMDPYENIEWVVPEGGGGPKYIGM</sequence>
<evidence type="ECO:0000256" key="14">
    <source>
        <dbReference type="ARBA" id="ARBA00023136"/>
    </source>
</evidence>
<dbReference type="InterPro" id="IPR006076">
    <property type="entry name" value="FAD-dep_OxRdtase"/>
</dbReference>
<keyword evidence="9 15" id="KW-0249">Electron transport</keyword>
<evidence type="ECO:0000313" key="19">
    <source>
        <dbReference type="Proteomes" id="UP000320390"/>
    </source>
</evidence>
<evidence type="ECO:0000256" key="6">
    <source>
        <dbReference type="ARBA" id="ARBA00022723"/>
    </source>
</evidence>
<reference evidence="18 19" key="1">
    <citation type="submission" date="2019-02" db="EMBL/GenBank/DDBJ databases">
        <title>Deep-cultivation of Planctomycetes and their phenomic and genomic characterization uncovers novel biology.</title>
        <authorList>
            <person name="Wiegand S."/>
            <person name="Jogler M."/>
            <person name="Boedeker C."/>
            <person name="Pinto D."/>
            <person name="Vollmers J."/>
            <person name="Rivas-Marin E."/>
            <person name="Kohn T."/>
            <person name="Peeters S.H."/>
            <person name="Heuer A."/>
            <person name="Rast P."/>
            <person name="Oberbeckmann S."/>
            <person name="Bunk B."/>
            <person name="Jeske O."/>
            <person name="Meyerdierks A."/>
            <person name="Storesund J.E."/>
            <person name="Kallscheuer N."/>
            <person name="Luecker S."/>
            <person name="Lage O.M."/>
            <person name="Pohl T."/>
            <person name="Merkel B.J."/>
            <person name="Hornburger P."/>
            <person name="Mueller R.-W."/>
            <person name="Bruemmer F."/>
            <person name="Labrenz M."/>
            <person name="Spormann A.M."/>
            <person name="Op den Camp H."/>
            <person name="Overmann J."/>
            <person name="Amann R."/>
            <person name="Jetten M.S.M."/>
            <person name="Mascher T."/>
            <person name="Medema M.H."/>
            <person name="Devos D.P."/>
            <person name="Kaster A.-K."/>
            <person name="Ovreas L."/>
            <person name="Rohde M."/>
            <person name="Galperin M.Y."/>
            <person name="Jogler C."/>
        </authorList>
    </citation>
    <scope>NUCLEOTIDE SEQUENCE [LARGE SCALE GENOMIC DNA]</scope>
    <source>
        <strain evidence="18 19">Poly30</strain>
    </source>
</reference>
<dbReference type="InterPro" id="IPR049398">
    <property type="entry name" value="ETF-QO/FixC_UQ-bd"/>
</dbReference>
<dbReference type="AlphaFoldDB" id="A0A518ESF4"/>
<evidence type="ECO:0000256" key="4">
    <source>
        <dbReference type="ARBA" id="ARBA00022448"/>
    </source>
</evidence>
<keyword evidence="12 15" id="KW-0411">Iron-sulfur</keyword>
<protein>
    <recommendedName>
        <fullName evidence="15">Electron transfer flavoprotein-ubiquinone oxidoreductase</fullName>
        <shortName evidence="15">ETF-QO</shortName>
        <ecNumber evidence="15">1.5.5.1</ecNumber>
    </recommendedName>
</protein>
<keyword evidence="8" id="KW-0809">Transit peptide</keyword>
<dbReference type="Gene3D" id="3.30.70.20">
    <property type="match status" value="1"/>
</dbReference>
<keyword evidence="11 15" id="KW-0408">Iron</keyword>
<keyword evidence="10 15" id="KW-0560">Oxidoreductase</keyword>
<evidence type="ECO:0000256" key="13">
    <source>
        <dbReference type="ARBA" id="ARBA00023075"/>
    </source>
</evidence>
<dbReference type="Gene3D" id="3.30.9.90">
    <property type="match status" value="1"/>
</dbReference>
<comment type="catalytic activity">
    <reaction evidence="15">
        <text>a ubiquinone + reduced [electron-transfer flavoprotein] = a ubiquinol + oxidized [electron-transfer flavoprotein] + H(+)</text>
        <dbReference type="Rhea" id="RHEA:24052"/>
        <dbReference type="Rhea" id="RHEA-COMP:9565"/>
        <dbReference type="Rhea" id="RHEA-COMP:9566"/>
        <dbReference type="Rhea" id="RHEA-COMP:10685"/>
        <dbReference type="Rhea" id="RHEA-COMP:10686"/>
        <dbReference type="ChEBI" id="CHEBI:15378"/>
        <dbReference type="ChEBI" id="CHEBI:16389"/>
        <dbReference type="ChEBI" id="CHEBI:17976"/>
        <dbReference type="ChEBI" id="CHEBI:57692"/>
        <dbReference type="ChEBI" id="CHEBI:58307"/>
        <dbReference type="EC" id="1.5.5.1"/>
    </reaction>
</comment>
<dbReference type="SUPFAM" id="SSF51905">
    <property type="entry name" value="FAD/NAD(P)-binding domain"/>
    <property type="match status" value="1"/>
</dbReference>
<accession>A0A518ESF4</accession>
<keyword evidence="13 15" id="KW-0830">Ubiquinone</keyword>
<dbReference type="InterPro" id="IPR017896">
    <property type="entry name" value="4Fe4S_Fe-S-bd"/>
</dbReference>
<evidence type="ECO:0000256" key="3">
    <source>
        <dbReference type="ARBA" id="ARBA00004370"/>
    </source>
</evidence>
<dbReference type="Gene3D" id="3.50.50.60">
    <property type="entry name" value="FAD/NAD(P)-binding domain"/>
    <property type="match status" value="1"/>
</dbReference>
<dbReference type="Pfam" id="PF01266">
    <property type="entry name" value="DAO"/>
    <property type="match status" value="1"/>
</dbReference>
<dbReference type="SUPFAM" id="SSF54862">
    <property type="entry name" value="4Fe-4S ferredoxins"/>
    <property type="match status" value="1"/>
</dbReference>
<dbReference type="SUPFAM" id="SSF54373">
    <property type="entry name" value="FAD-linked reductases, C-terminal domain"/>
    <property type="match status" value="1"/>
</dbReference>
<name>A0A518ESF4_9BACT</name>
<dbReference type="PROSITE" id="PS51257">
    <property type="entry name" value="PROKAR_LIPOPROTEIN"/>
    <property type="match status" value="1"/>
</dbReference>
<dbReference type="GO" id="GO:0016020">
    <property type="term" value="C:membrane"/>
    <property type="evidence" value="ECO:0007669"/>
    <property type="project" value="UniProtKB-SubCell"/>
</dbReference>
<evidence type="ECO:0000259" key="17">
    <source>
        <dbReference type="PROSITE" id="PS51379"/>
    </source>
</evidence>
<dbReference type="OrthoDB" id="9806565at2"/>
<feature type="domain" description="4Fe-4S ferredoxin-type" evidence="17">
    <location>
        <begin position="520"/>
        <end position="549"/>
    </location>
</feature>
<evidence type="ECO:0000256" key="12">
    <source>
        <dbReference type="ARBA" id="ARBA00023014"/>
    </source>
</evidence>
<evidence type="ECO:0000313" key="18">
    <source>
        <dbReference type="EMBL" id="QDV07024.1"/>
    </source>
</evidence>
<organism evidence="18 19">
    <name type="scientific">Saltatorellus ferox</name>
    <dbReference type="NCBI Taxonomy" id="2528018"/>
    <lineage>
        <taxon>Bacteria</taxon>
        <taxon>Pseudomonadati</taxon>
        <taxon>Planctomycetota</taxon>
        <taxon>Planctomycetia</taxon>
        <taxon>Planctomycetia incertae sedis</taxon>
        <taxon>Saltatorellus</taxon>
    </lineage>
</organism>
<keyword evidence="4 15" id="KW-0813">Transport</keyword>
<keyword evidence="7 15" id="KW-0274">FAD</keyword>
<evidence type="ECO:0000256" key="11">
    <source>
        <dbReference type="ARBA" id="ARBA00023004"/>
    </source>
</evidence>
<dbReference type="EMBL" id="CP036434">
    <property type="protein sequence ID" value="QDV07024.1"/>
    <property type="molecule type" value="Genomic_DNA"/>
</dbReference>
<feature type="region of interest" description="Disordered" evidence="16">
    <location>
        <begin position="433"/>
        <end position="455"/>
    </location>
</feature>
<comment type="cofactor">
    <cofactor evidence="15">
        <name>[4Fe-4S] cluster</name>
        <dbReference type="ChEBI" id="CHEBI:49883"/>
    </cofactor>
    <text evidence="15">Binds 1 [4Fe-4S] cluster.</text>
</comment>
<dbReference type="Pfam" id="PF05187">
    <property type="entry name" value="Fer4_ETF_QO"/>
    <property type="match status" value="1"/>
</dbReference>
<evidence type="ECO:0000256" key="7">
    <source>
        <dbReference type="ARBA" id="ARBA00022827"/>
    </source>
</evidence>
<dbReference type="InterPro" id="IPR036188">
    <property type="entry name" value="FAD/NAD-bd_sf"/>
</dbReference>
<evidence type="ECO:0000256" key="8">
    <source>
        <dbReference type="ARBA" id="ARBA00022946"/>
    </source>
</evidence>
<dbReference type="PANTHER" id="PTHR10617">
    <property type="entry name" value="ELECTRON TRANSFER FLAVOPROTEIN-UBIQUINONE OXIDOREDUCTASE"/>
    <property type="match status" value="1"/>
</dbReference>
<keyword evidence="14" id="KW-0472">Membrane</keyword>
<dbReference type="GO" id="GO:0004174">
    <property type="term" value="F:electron-transferring-flavoprotein dehydrogenase activity"/>
    <property type="evidence" value="ECO:0007669"/>
    <property type="project" value="UniProtKB-UniRule"/>
</dbReference>
<proteinExistence type="predicted"/>
<comment type="subcellular location">
    <subcellularLocation>
        <location evidence="3">Membrane</location>
    </subcellularLocation>
</comment>
<keyword evidence="6 15" id="KW-0479">Metal-binding</keyword>
<evidence type="ECO:0000256" key="9">
    <source>
        <dbReference type="ARBA" id="ARBA00022982"/>
    </source>
</evidence>
<evidence type="ECO:0000256" key="16">
    <source>
        <dbReference type="SAM" id="MobiDB-lite"/>
    </source>
</evidence>
<evidence type="ECO:0000256" key="10">
    <source>
        <dbReference type="ARBA" id="ARBA00023002"/>
    </source>
</evidence>
<dbReference type="RefSeq" id="WP_145197727.1">
    <property type="nucleotide sequence ID" value="NZ_CP036434.1"/>
</dbReference>
<dbReference type="Pfam" id="PF21162">
    <property type="entry name" value="ETFQO_UQ-bd"/>
    <property type="match status" value="1"/>
</dbReference>
<dbReference type="PROSITE" id="PS51379">
    <property type="entry name" value="4FE4S_FER_2"/>
    <property type="match status" value="1"/>
</dbReference>
<comment type="cofactor">
    <cofactor evidence="1 15">
        <name>FAD</name>
        <dbReference type="ChEBI" id="CHEBI:57692"/>
    </cofactor>
</comment>
<dbReference type="GO" id="GO:0051539">
    <property type="term" value="F:4 iron, 4 sulfur cluster binding"/>
    <property type="evidence" value="ECO:0007669"/>
    <property type="project" value="UniProtKB-UniRule"/>
</dbReference>
<evidence type="ECO:0000256" key="15">
    <source>
        <dbReference type="RuleBase" id="RU366068"/>
    </source>
</evidence>
<comment type="function">
    <text evidence="2 15">Accepts electrons from ETF and reduces ubiquinone.</text>
</comment>
<dbReference type="Proteomes" id="UP000320390">
    <property type="component" value="Chromosome"/>
</dbReference>
<keyword evidence="19" id="KW-1185">Reference proteome</keyword>
<gene>
    <name evidence="18" type="ORF">Poly30_25430</name>
</gene>
<dbReference type="InterPro" id="IPR040156">
    <property type="entry name" value="ETF-QO"/>
</dbReference>
<keyword evidence="5 15" id="KW-0285">Flavoprotein</keyword>
<dbReference type="GO" id="GO:0046872">
    <property type="term" value="F:metal ion binding"/>
    <property type="evidence" value="ECO:0007669"/>
    <property type="project" value="UniProtKB-KW"/>
</dbReference>